<evidence type="ECO:0000313" key="4">
    <source>
        <dbReference type="Proteomes" id="UP000198878"/>
    </source>
</evidence>
<keyword evidence="2" id="KW-0472">Membrane</keyword>
<dbReference type="Proteomes" id="UP000198878">
    <property type="component" value="Unassembled WGS sequence"/>
</dbReference>
<dbReference type="RefSeq" id="WP_086678942.1">
    <property type="nucleotide sequence ID" value="NZ_FNUJ01000005.1"/>
</dbReference>
<feature type="compositionally biased region" description="Acidic residues" evidence="1">
    <location>
        <begin position="14"/>
        <end position="25"/>
    </location>
</feature>
<dbReference type="STRING" id="218821.SAMN05421837_105220"/>
<accession>A0A1H5QWK1</accession>
<keyword evidence="2" id="KW-0812">Transmembrane</keyword>
<reference evidence="4" key="1">
    <citation type="submission" date="2016-10" db="EMBL/GenBank/DDBJ databases">
        <authorList>
            <person name="Varghese N."/>
            <person name="Submissions S."/>
        </authorList>
    </citation>
    <scope>NUCLEOTIDE SEQUENCE [LARGE SCALE GENOMIC DNA]</scope>
    <source>
        <strain evidence="4">DSM 44654</strain>
    </source>
</reference>
<feature type="region of interest" description="Disordered" evidence="1">
    <location>
        <begin position="1"/>
        <end position="32"/>
    </location>
</feature>
<evidence type="ECO:0000313" key="3">
    <source>
        <dbReference type="EMBL" id="SEF30429.1"/>
    </source>
</evidence>
<proteinExistence type="predicted"/>
<keyword evidence="4" id="KW-1185">Reference proteome</keyword>
<dbReference type="OrthoDB" id="3630158at2"/>
<dbReference type="EMBL" id="FNUJ01000005">
    <property type="protein sequence ID" value="SEF30429.1"/>
    <property type="molecule type" value="Genomic_DNA"/>
</dbReference>
<sequence length="161" mass="16929">MRTVDPGTGTDAGPDFDEPSTESESEEVKPPPQSRRLLVLCAVAGFVLGGGVLGLLWGLSGVHAGALDDALAACQALDRVGELPDTSRDAQPSLTPGLTPERLHRMTAARELSAAAAQVNATYQPLADHIDGVARMVLSLHFNDISGQRHLVQAQEICGRI</sequence>
<protein>
    <submittedName>
        <fullName evidence="3">Uncharacterized protein</fullName>
    </submittedName>
</protein>
<organism evidence="3 4">
    <name type="scientific">Amycolatopsis pretoriensis</name>
    <dbReference type="NCBI Taxonomy" id="218821"/>
    <lineage>
        <taxon>Bacteria</taxon>
        <taxon>Bacillati</taxon>
        <taxon>Actinomycetota</taxon>
        <taxon>Actinomycetes</taxon>
        <taxon>Pseudonocardiales</taxon>
        <taxon>Pseudonocardiaceae</taxon>
        <taxon>Amycolatopsis</taxon>
    </lineage>
</organism>
<dbReference type="AlphaFoldDB" id="A0A1H5QWK1"/>
<keyword evidence="2" id="KW-1133">Transmembrane helix</keyword>
<gene>
    <name evidence="3" type="ORF">SAMN05421837_105220</name>
</gene>
<evidence type="ECO:0000256" key="2">
    <source>
        <dbReference type="SAM" id="Phobius"/>
    </source>
</evidence>
<evidence type="ECO:0000256" key="1">
    <source>
        <dbReference type="SAM" id="MobiDB-lite"/>
    </source>
</evidence>
<feature type="transmembrane region" description="Helical" evidence="2">
    <location>
        <begin position="37"/>
        <end position="59"/>
    </location>
</feature>
<name>A0A1H5QWK1_9PSEU</name>